<dbReference type="RefSeq" id="WP_044089570.1">
    <property type="nucleotide sequence ID" value="NZ_RZUG01000005.1"/>
</dbReference>
<reference evidence="1 2" key="1">
    <citation type="journal article" date="2019" name="Syst. Appl. Microbiol.">
        <title>Characterization of Bifidobacterium species in feaces of the Egyptian fruit bat: Description of B. vespertilionis sp. nov. and B. rousetti sp. nov.</title>
        <authorList>
            <person name="Modesto M."/>
            <person name="Satti M."/>
            <person name="Watanabe K."/>
            <person name="Puglisi E."/>
            <person name="Morelli L."/>
            <person name="Huang C.-H."/>
            <person name="Liou J.-S."/>
            <person name="Miyashita M."/>
            <person name="Tamura T."/>
            <person name="Saito S."/>
            <person name="Mori K."/>
            <person name="Huang L."/>
            <person name="Sciavilla P."/>
            <person name="Sandri C."/>
            <person name="Spiezio C."/>
            <person name="Vitali F."/>
            <person name="Cavalieri D."/>
            <person name="Perpetuini G."/>
            <person name="Tofalo R."/>
            <person name="Bonetti A."/>
            <person name="Arita M."/>
            <person name="Mattarelli P."/>
        </authorList>
    </citation>
    <scope>NUCLEOTIDE SEQUENCE [LARGE SCALE GENOMIC DNA]</scope>
    <source>
        <strain evidence="1 2">RST19</strain>
    </source>
</reference>
<proteinExistence type="predicted"/>
<evidence type="ECO:0000313" key="1">
    <source>
        <dbReference type="EMBL" id="KAA8825724.1"/>
    </source>
</evidence>
<comment type="caution">
    <text evidence="1">The sequence shown here is derived from an EMBL/GenBank/DDBJ whole genome shotgun (WGS) entry which is preliminary data.</text>
</comment>
<protein>
    <submittedName>
        <fullName evidence="1">Uncharacterized protein</fullName>
    </submittedName>
</protein>
<sequence>MSLIQDRQKMLEQMRADAEADMQTVILLERAFTSFAHRVNAEIKDVPAPSFVSALSALSNTADDLHMLAVNLRDGAQKAKEYSRRLGM</sequence>
<evidence type="ECO:0000313" key="2">
    <source>
        <dbReference type="Proteomes" id="UP000326251"/>
    </source>
</evidence>
<gene>
    <name evidence="1" type="ORF">EMO92_04460</name>
</gene>
<dbReference type="EMBL" id="RZUG01000005">
    <property type="protein sequence ID" value="KAA8825724.1"/>
    <property type="molecule type" value="Genomic_DNA"/>
</dbReference>
<name>A0A5J5E913_9BIFI</name>
<dbReference type="AlphaFoldDB" id="A0A5J5E913"/>
<accession>A0A5J5E913</accession>
<organism evidence="1 2">
    <name type="scientific">Bifidobacterium reuteri</name>
    <dbReference type="NCBI Taxonomy" id="983706"/>
    <lineage>
        <taxon>Bacteria</taxon>
        <taxon>Bacillati</taxon>
        <taxon>Actinomycetota</taxon>
        <taxon>Actinomycetes</taxon>
        <taxon>Bifidobacteriales</taxon>
        <taxon>Bifidobacteriaceae</taxon>
        <taxon>Bifidobacterium</taxon>
    </lineage>
</organism>
<dbReference type="Proteomes" id="UP000326251">
    <property type="component" value="Unassembled WGS sequence"/>
</dbReference>